<name>A0A146LS11_LYGHE</name>
<evidence type="ECO:0000313" key="2">
    <source>
        <dbReference type="EMBL" id="JAQ09210.1"/>
    </source>
</evidence>
<protein>
    <recommendedName>
        <fullName evidence="1">NTF2 domain-containing protein</fullName>
    </recommendedName>
</protein>
<feature type="domain" description="NTF2" evidence="1">
    <location>
        <begin position="7"/>
        <end position="106"/>
    </location>
</feature>
<accession>A0A146LS11</accession>
<dbReference type="InterPro" id="IPR018222">
    <property type="entry name" value="Nuclear_transport_factor_2_euk"/>
</dbReference>
<dbReference type="EMBL" id="GDHC01009419">
    <property type="protein sequence ID" value="JAQ09210.1"/>
    <property type="molecule type" value="Transcribed_RNA"/>
</dbReference>
<dbReference type="SUPFAM" id="SSF54427">
    <property type="entry name" value="NTF2-like"/>
    <property type="match status" value="1"/>
</dbReference>
<dbReference type="AlphaFoldDB" id="A0A146LS11"/>
<organism evidence="2">
    <name type="scientific">Lygus hesperus</name>
    <name type="common">Western plant bug</name>
    <dbReference type="NCBI Taxonomy" id="30085"/>
    <lineage>
        <taxon>Eukaryota</taxon>
        <taxon>Metazoa</taxon>
        <taxon>Ecdysozoa</taxon>
        <taxon>Arthropoda</taxon>
        <taxon>Hexapoda</taxon>
        <taxon>Insecta</taxon>
        <taxon>Pterygota</taxon>
        <taxon>Neoptera</taxon>
        <taxon>Paraneoptera</taxon>
        <taxon>Hemiptera</taxon>
        <taxon>Heteroptera</taxon>
        <taxon>Panheteroptera</taxon>
        <taxon>Cimicomorpha</taxon>
        <taxon>Miridae</taxon>
        <taxon>Mirini</taxon>
        <taxon>Lygus</taxon>
    </lineage>
</organism>
<evidence type="ECO:0000259" key="1">
    <source>
        <dbReference type="PROSITE" id="PS50177"/>
    </source>
</evidence>
<dbReference type="InterPro" id="IPR032710">
    <property type="entry name" value="NTF2-like_dom_sf"/>
</dbReference>
<dbReference type="PROSITE" id="PS50177">
    <property type="entry name" value="NTF2_DOMAIN"/>
    <property type="match status" value="1"/>
</dbReference>
<dbReference type="Gene3D" id="3.10.450.50">
    <property type="match status" value="1"/>
</dbReference>
<sequence>MTDALQIANSFVVEYFERLATDPDKLASFYGPQATLTINDIEMGTTEANAERVPITLSQWAVILQHSKLRIESVHAALLYSGVNVFVTFTAIDELQQQHFQSTVTL</sequence>
<gene>
    <name evidence="2" type="ORF">g.98739</name>
</gene>
<reference evidence="2" key="1">
    <citation type="journal article" date="2016" name="Gigascience">
        <title>De novo construction of an expanded transcriptome assembly for the western tarnished plant bug, Lygus hesperus.</title>
        <authorList>
            <person name="Tassone E.E."/>
            <person name="Geib S.M."/>
            <person name="Hall B."/>
            <person name="Fabrick J.A."/>
            <person name="Brent C.S."/>
            <person name="Hull J.J."/>
        </authorList>
    </citation>
    <scope>NUCLEOTIDE SEQUENCE</scope>
</reference>
<proteinExistence type="predicted"/>